<keyword evidence="1" id="KW-0808">Transferase</keyword>
<dbReference type="EMBL" id="JABEBT010000013">
    <property type="protein sequence ID" value="KAF7638331.1"/>
    <property type="molecule type" value="Genomic_DNA"/>
</dbReference>
<evidence type="ECO:0000256" key="6">
    <source>
        <dbReference type="SAM" id="MobiDB-lite"/>
    </source>
</evidence>
<accession>A0A8S9ZXF4</accession>
<gene>
    <name evidence="8" type="ORF">Mgra_00002307</name>
</gene>
<dbReference type="GO" id="GO:0000045">
    <property type="term" value="P:autophagosome assembly"/>
    <property type="evidence" value="ECO:0007669"/>
    <property type="project" value="TreeGrafter"/>
</dbReference>
<dbReference type="InterPro" id="IPR045269">
    <property type="entry name" value="Atg1-like"/>
</dbReference>
<dbReference type="PROSITE" id="PS50011">
    <property type="entry name" value="PROTEIN_KINASE_DOM"/>
    <property type="match status" value="1"/>
</dbReference>
<comment type="caution">
    <text evidence="8">The sequence shown here is derived from an EMBL/GenBank/DDBJ whole genome shotgun (WGS) entry which is preliminary data.</text>
</comment>
<evidence type="ECO:0000256" key="1">
    <source>
        <dbReference type="ARBA" id="ARBA00022679"/>
    </source>
</evidence>
<evidence type="ECO:0000313" key="9">
    <source>
        <dbReference type="Proteomes" id="UP000605970"/>
    </source>
</evidence>
<dbReference type="Pfam" id="PF00069">
    <property type="entry name" value="Pkinase"/>
    <property type="match status" value="1"/>
</dbReference>
<dbReference type="GO" id="GO:0016020">
    <property type="term" value="C:membrane"/>
    <property type="evidence" value="ECO:0007669"/>
    <property type="project" value="TreeGrafter"/>
</dbReference>
<evidence type="ECO:0000256" key="5">
    <source>
        <dbReference type="PROSITE-ProRule" id="PRU10141"/>
    </source>
</evidence>
<dbReference type="InterPro" id="IPR011009">
    <property type="entry name" value="Kinase-like_dom_sf"/>
</dbReference>
<keyword evidence="4 5" id="KW-0067">ATP-binding</keyword>
<dbReference type="Gene3D" id="1.10.510.10">
    <property type="entry name" value="Transferase(Phosphotransferase) domain 1"/>
    <property type="match status" value="1"/>
</dbReference>
<evidence type="ECO:0000256" key="4">
    <source>
        <dbReference type="ARBA" id="ARBA00022840"/>
    </source>
</evidence>
<dbReference type="InterPro" id="IPR000719">
    <property type="entry name" value="Prot_kinase_dom"/>
</dbReference>
<organism evidence="8 9">
    <name type="scientific">Meloidogyne graminicola</name>
    <dbReference type="NCBI Taxonomy" id="189291"/>
    <lineage>
        <taxon>Eukaryota</taxon>
        <taxon>Metazoa</taxon>
        <taxon>Ecdysozoa</taxon>
        <taxon>Nematoda</taxon>
        <taxon>Chromadorea</taxon>
        <taxon>Rhabditida</taxon>
        <taxon>Tylenchina</taxon>
        <taxon>Tylenchomorpha</taxon>
        <taxon>Tylenchoidea</taxon>
        <taxon>Meloidogynidae</taxon>
        <taxon>Meloidogyninae</taxon>
        <taxon>Meloidogyne</taxon>
    </lineage>
</organism>
<protein>
    <submittedName>
        <fullName evidence="8">Protein kinase domain-containing protein</fullName>
    </submittedName>
</protein>
<dbReference type="SUPFAM" id="SSF56112">
    <property type="entry name" value="Protein kinase-like (PK-like)"/>
    <property type="match status" value="1"/>
</dbReference>
<evidence type="ECO:0000313" key="8">
    <source>
        <dbReference type="EMBL" id="KAF7638331.1"/>
    </source>
</evidence>
<dbReference type="CDD" id="cd14014">
    <property type="entry name" value="STKc_PknB_like"/>
    <property type="match status" value="1"/>
</dbReference>
<evidence type="ECO:0000256" key="2">
    <source>
        <dbReference type="ARBA" id="ARBA00022741"/>
    </source>
</evidence>
<dbReference type="PANTHER" id="PTHR24348">
    <property type="entry name" value="SERINE/THREONINE-PROTEIN KINASE UNC-51-RELATED"/>
    <property type="match status" value="1"/>
</dbReference>
<dbReference type="PANTHER" id="PTHR24348:SF22">
    <property type="entry name" value="NON-SPECIFIC SERINE_THREONINE PROTEIN KINASE"/>
    <property type="match status" value="1"/>
</dbReference>
<feature type="region of interest" description="Disordered" evidence="6">
    <location>
        <begin position="298"/>
        <end position="350"/>
    </location>
</feature>
<dbReference type="GO" id="GO:0010506">
    <property type="term" value="P:regulation of autophagy"/>
    <property type="evidence" value="ECO:0007669"/>
    <property type="project" value="InterPro"/>
</dbReference>
<feature type="compositionally biased region" description="Basic and acidic residues" evidence="6">
    <location>
        <begin position="324"/>
        <end position="334"/>
    </location>
</feature>
<dbReference type="GO" id="GO:0005776">
    <property type="term" value="C:autophagosome"/>
    <property type="evidence" value="ECO:0007669"/>
    <property type="project" value="TreeGrafter"/>
</dbReference>
<dbReference type="GO" id="GO:0004674">
    <property type="term" value="F:protein serine/threonine kinase activity"/>
    <property type="evidence" value="ECO:0007669"/>
    <property type="project" value="InterPro"/>
</dbReference>
<evidence type="ECO:0000256" key="3">
    <source>
        <dbReference type="ARBA" id="ARBA00022777"/>
    </source>
</evidence>
<dbReference type="InterPro" id="IPR017441">
    <property type="entry name" value="Protein_kinase_ATP_BS"/>
</dbReference>
<keyword evidence="9" id="KW-1185">Reference proteome</keyword>
<dbReference type="Proteomes" id="UP000605970">
    <property type="component" value="Unassembled WGS sequence"/>
</dbReference>
<evidence type="ECO:0000259" key="7">
    <source>
        <dbReference type="PROSITE" id="PS50011"/>
    </source>
</evidence>
<keyword evidence="2 5" id="KW-0547">Nucleotide-binding</keyword>
<proteinExistence type="predicted"/>
<dbReference type="OrthoDB" id="346907at2759"/>
<feature type="domain" description="Protein kinase" evidence="7">
    <location>
        <begin position="11"/>
        <end position="277"/>
    </location>
</feature>
<keyword evidence="3 8" id="KW-0418">Kinase</keyword>
<dbReference type="AlphaFoldDB" id="A0A8S9ZXF4"/>
<reference evidence="8" key="1">
    <citation type="journal article" date="2020" name="Ecol. Evol.">
        <title>Genome structure and content of the rice root-knot nematode (Meloidogyne graminicola).</title>
        <authorList>
            <person name="Phan N.T."/>
            <person name="Danchin E.G.J."/>
            <person name="Klopp C."/>
            <person name="Perfus-Barbeoch L."/>
            <person name="Kozlowski D.K."/>
            <person name="Koutsovoulos G.D."/>
            <person name="Lopez-Roques C."/>
            <person name="Bouchez O."/>
            <person name="Zahm M."/>
            <person name="Besnard G."/>
            <person name="Bellafiore S."/>
        </authorList>
    </citation>
    <scope>NUCLEOTIDE SEQUENCE</scope>
    <source>
        <strain evidence="8">VN-18</strain>
    </source>
</reference>
<dbReference type="GO" id="GO:0005829">
    <property type="term" value="C:cytosol"/>
    <property type="evidence" value="ECO:0007669"/>
    <property type="project" value="TreeGrafter"/>
</dbReference>
<sequence>MAIQPKEFGDYVVQRTLGKGGFGTVYLCKDKYTKEEVAVKEIKKKLKIDPKTEIEIHNRLMKKRSNRVVKIFRDFEIDGTVYLVMEYCKEGSLRDYVKIYGAMNVLLATDVLSQLCDALKLIHEEDIAHRDLTPNNVLIWEIKKGRNNDVKRIRVKVTDFGLSKETPKNAKGQFKTTLGTGPFMAPEVLAGRYTKAADVFALGSMFYFLLTKNYLPDKLISNKHLELSPILNVVMEINSIKMLSPKVQENLKAFMLGMLCNEEDRIRLDEIDKHEFMNWFYAERYEIDPELRELCSHSHNGNLRGRSSRSQSRESTRKPQVQTNKKEVQKRSNKDSAFVSDQSHSGSGRCRHLQIDKQTGRCRTCLFRINGIEPKFDQLHLSEPVKVQMLPDNLTDVARKAKSNITHLQGASTSKDKQLETTSYPNISHINEAIYTTGQPPWPLPTITHNYSAVNEHGRCIFYKYSSVRGQFQLVAILEKTTSKDDQTICKIFELRQNDIEQEVYLFYF</sequence>
<dbReference type="GO" id="GO:0000407">
    <property type="term" value="C:phagophore assembly site"/>
    <property type="evidence" value="ECO:0007669"/>
    <property type="project" value="TreeGrafter"/>
</dbReference>
<dbReference type="PROSITE" id="PS00107">
    <property type="entry name" value="PROTEIN_KINASE_ATP"/>
    <property type="match status" value="1"/>
</dbReference>
<dbReference type="GO" id="GO:0005524">
    <property type="term" value="F:ATP binding"/>
    <property type="evidence" value="ECO:0007669"/>
    <property type="project" value="UniProtKB-UniRule"/>
</dbReference>
<name>A0A8S9ZXF4_9BILA</name>
<feature type="binding site" evidence="5">
    <location>
        <position position="40"/>
    </location>
    <ligand>
        <name>ATP</name>
        <dbReference type="ChEBI" id="CHEBI:30616"/>
    </ligand>
</feature>